<dbReference type="AlphaFoldDB" id="A0A0R0C8V5"/>
<keyword evidence="2" id="KW-1185">Reference proteome</keyword>
<evidence type="ECO:0000313" key="1">
    <source>
        <dbReference type="EMBL" id="KRG65643.1"/>
    </source>
</evidence>
<reference evidence="1 2" key="1">
    <citation type="submission" date="2015-05" db="EMBL/GenBank/DDBJ databases">
        <title>Genome sequencing and analysis of members of genus Stenotrophomonas.</title>
        <authorList>
            <person name="Patil P.P."/>
            <person name="Midha S."/>
            <person name="Patil P.B."/>
        </authorList>
    </citation>
    <scope>NUCLEOTIDE SEQUENCE [LARGE SCALE GENOMIC DNA]</scope>
    <source>
        <strain evidence="1 2">DSM 18929</strain>
    </source>
</reference>
<comment type="caution">
    <text evidence="1">The sequence shown here is derived from an EMBL/GenBank/DDBJ whole genome shotgun (WGS) entry which is preliminary data.</text>
</comment>
<name>A0A0R0C8V5_9GAMM</name>
<proteinExistence type="predicted"/>
<accession>A0A0R0C8V5</accession>
<dbReference type="Proteomes" id="UP000050864">
    <property type="component" value="Unassembled WGS sequence"/>
</dbReference>
<protein>
    <submittedName>
        <fullName evidence="1">Uncharacterized protein</fullName>
    </submittedName>
</protein>
<evidence type="ECO:0000313" key="2">
    <source>
        <dbReference type="Proteomes" id="UP000050864"/>
    </source>
</evidence>
<dbReference type="EMBL" id="LDJI01000006">
    <property type="protein sequence ID" value="KRG65643.1"/>
    <property type="molecule type" value="Genomic_DNA"/>
</dbReference>
<organism evidence="1 2">
    <name type="scientific">Stenotrophomonas humi</name>
    <dbReference type="NCBI Taxonomy" id="405444"/>
    <lineage>
        <taxon>Bacteria</taxon>
        <taxon>Pseudomonadati</taxon>
        <taxon>Pseudomonadota</taxon>
        <taxon>Gammaproteobacteria</taxon>
        <taxon>Lysobacterales</taxon>
        <taxon>Lysobacteraceae</taxon>
        <taxon>Stenotrophomonas</taxon>
    </lineage>
</organism>
<sequence>MPALLWIGMTHLQNYSYEFFRNFPRYVLLKKGRDHEVMQLDPDWQNQLISSGELRMPQLPRQLMRQNVGKRVTNEARKH</sequence>
<gene>
    <name evidence="1" type="ORF">ABB26_03630</name>
</gene>